<dbReference type="RefSeq" id="XP_046114758.1">
    <property type="nucleotide sequence ID" value="XM_046259213.1"/>
</dbReference>
<evidence type="ECO:0000256" key="3">
    <source>
        <dbReference type="ARBA" id="ARBA00022801"/>
    </source>
</evidence>
<comment type="similarity">
    <text evidence="1">Belongs to the peptidase C48 family.</text>
</comment>
<dbReference type="Pfam" id="PF02902">
    <property type="entry name" value="Peptidase_C48"/>
    <property type="match status" value="1"/>
</dbReference>
<gene>
    <name evidence="6" type="ORF">F5Z01DRAFT_343198</name>
</gene>
<evidence type="ECO:0000256" key="1">
    <source>
        <dbReference type="ARBA" id="ARBA00005234"/>
    </source>
</evidence>
<dbReference type="GO" id="GO:0008234">
    <property type="term" value="F:cysteine-type peptidase activity"/>
    <property type="evidence" value="ECO:0007669"/>
    <property type="project" value="InterPro"/>
</dbReference>
<reference evidence="6" key="1">
    <citation type="journal article" date="2021" name="IMA Fungus">
        <title>Genomic characterization of three marine fungi, including Emericellopsis atlantica sp. nov. with signatures of a generalist lifestyle and marine biomass degradation.</title>
        <authorList>
            <person name="Hagestad O.C."/>
            <person name="Hou L."/>
            <person name="Andersen J.H."/>
            <person name="Hansen E.H."/>
            <person name="Altermark B."/>
            <person name="Li C."/>
            <person name="Kuhnert E."/>
            <person name="Cox R.J."/>
            <person name="Crous P.W."/>
            <person name="Spatafora J.W."/>
            <person name="Lail K."/>
            <person name="Amirebrahimi M."/>
            <person name="Lipzen A."/>
            <person name="Pangilinan J."/>
            <person name="Andreopoulos W."/>
            <person name="Hayes R.D."/>
            <person name="Ng V."/>
            <person name="Grigoriev I.V."/>
            <person name="Jackson S.A."/>
            <person name="Sutton T.D.S."/>
            <person name="Dobson A.D.W."/>
            <person name="Rama T."/>
        </authorList>
    </citation>
    <scope>NUCLEOTIDE SEQUENCE</scope>
    <source>
        <strain evidence="6">TS7</strain>
    </source>
</reference>
<feature type="domain" description="Ubiquitin-like protease family profile" evidence="5">
    <location>
        <begin position="228"/>
        <end position="319"/>
    </location>
</feature>
<dbReference type="InterPro" id="IPR038765">
    <property type="entry name" value="Papain-like_cys_pep_sf"/>
</dbReference>
<dbReference type="SUPFAM" id="SSF54001">
    <property type="entry name" value="Cysteine proteinases"/>
    <property type="match status" value="1"/>
</dbReference>
<dbReference type="EMBL" id="MU251273">
    <property type="protein sequence ID" value="KAG9250834.1"/>
    <property type="molecule type" value="Genomic_DNA"/>
</dbReference>
<dbReference type="OrthoDB" id="3261350at2759"/>
<dbReference type="Gene3D" id="3.40.395.10">
    <property type="entry name" value="Adenoviral Proteinase, Chain A"/>
    <property type="match status" value="1"/>
</dbReference>
<dbReference type="InterPro" id="IPR003653">
    <property type="entry name" value="Peptidase_C48_C"/>
</dbReference>
<dbReference type="GO" id="GO:0019783">
    <property type="term" value="F:ubiquitin-like protein peptidase activity"/>
    <property type="evidence" value="ECO:0007669"/>
    <property type="project" value="UniProtKB-ARBA"/>
</dbReference>
<dbReference type="GO" id="GO:0006508">
    <property type="term" value="P:proteolysis"/>
    <property type="evidence" value="ECO:0007669"/>
    <property type="project" value="UniProtKB-KW"/>
</dbReference>
<evidence type="ECO:0000313" key="7">
    <source>
        <dbReference type="Proteomes" id="UP000887229"/>
    </source>
</evidence>
<feature type="compositionally biased region" description="Basic and acidic residues" evidence="4">
    <location>
        <begin position="153"/>
        <end position="171"/>
    </location>
</feature>
<name>A0A9P7ZET7_9HYPO</name>
<keyword evidence="7" id="KW-1185">Reference proteome</keyword>
<evidence type="ECO:0000259" key="5">
    <source>
        <dbReference type="Pfam" id="PF02902"/>
    </source>
</evidence>
<comment type="caution">
    <text evidence="6">The sequence shown here is derived from an EMBL/GenBank/DDBJ whole genome shotgun (WGS) entry which is preliminary data.</text>
</comment>
<evidence type="ECO:0000256" key="4">
    <source>
        <dbReference type="SAM" id="MobiDB-lite"/>
    </source>
</evidence>
<sequence>MRSLWESGGLLRQAVEDAERPGKDQRFTLSMASSVLERLKARRVCPQPSQDNEDTLPMEETQVCEVGLHPVPPLPDEHSFLDASRSVVGAEETRTITPVRGSPQRALEEADEDSDASSLSYDDMGGYGGPESDFSLHEDEDDGYALRPIPEGEPDRKRPKLSEVEKSVREQLESPTACLTSSAISKVCTDLGLDKHGMRIADSLWFQMPSDDGLSSMSTLRHIDAGSIAHLLAPIYHPKRSHWSLLSVEMTEHQIFARHYDPLPHRASHDEVHSALLAWLRSQEDTRLVDFASLDGPRQYDAHNCGVYVVCAMNHIVHRKMRLPEVLDPQGERQAWLRLSVDNNNNNNDSTNAKVGCEPQDLSSRMADHKASAWLQDQRKVRTDGAAIPIETQASSPLGAIDGASSSLAGRSIALNLLELPAATLDAEMIAVQKIREDTLSALEDAEMQLSKGKSKLAHYRECRDTILEQHAHDESLTMYDESLNSMLPGLGQQLSEDESRPLLRNLGLARWIEENRKQREIVHGELRHCTERSVAKCEKEVSDHTARVNSLRQKPQDLDDRVAVLQACKVLRSEAGRAAAQALHHEMLQKLRDSGEEQAGAAVG</sequence>
<evidence type="ECO:0000256" key="2">
    <source>
        <dbReference type="ARBA" id="ARBA00022670"/>
    </source>
</evidence>
<dbReference type="GeneID" id="70290116"/>
<dbReference type="Proteomes" id="UP000887229">
    <property type="component" value="Unassembled WGS sequence"/>
</dbReference>
<feature type="region of interest" description="Disordered" evidence="4">
    <location>
        <begin position="86"/>
        <end position="171"/>
    </location>
</feature>
<organism evidence="6 7">
    <name type="scientific">Emericellopsis atlantica</name>
    <dbReference type="NCBI Taxonomy" id="2614577"/>
    <lineage>
        <taxon>Eukaryota</taxon>
        <taxon>Fungi</taxon>
        <taxon>Dikarya</taxon>
        <taxon>Ascomycota</taxon>
        <taxon>Pezizomycotina</taxon>
        <taxon>Sordariomycetes</taxon>
        <taxon>Hypocreomycetidae</taxon>
        <taxon>Hypocreales</taxon>
        <taxon>Bionectriaceae</taxon>
        <taxon>Emericellopsis</taxon>
    </lineage>
</organism>
<accession>A0A9P7ZET7</accession>
<keyword evidence="2" id="KW-0645">Protease</keyword>
<keyword evidence="3" id="KW-0378">Hydrolase</keyword>
<proteinExistence type="inferred from homology"/>
<dbReference type="AlphaFoldDB" id="A0A9P7ZET7"/>
<protein>
    <recommendedName>
        <fullName evidence="5">Ubiquitin-like protease family profile domain-containing protein</fullName>
    </recommendedName>
</protein>
<evidence type="ECO:0000313" key="6">
    <source>
        <dbReference type="EMBL" id="KAG9250834.1"/>
    </source>
</evidence>